<dbReference type="SUPFAM" id="SSF81324">
    <property type="entry name" value="Voltage-gated potassium channels"/>
    <property type="match status" value="1"/>
</dbReference>
<evidence type="ECO:0000256" key="3">
    <source>
        <dbReference type="ARBA" id="ARBA00022692"/>
    </source>
</evidence>
<evidence type="ECO:0000256" key="2">
    <source>
        <dbReference type="ARBA" id="ARBA00022448"/>
    </source>
</evidence>
<evidence type="ECO:0000256" key="5">
    <source>
        <dbReference type="ARBA" id="ARBA00023065"/>
    </source>
</evidence>
<evidence type="ECO:0000256" key="4">
    <source>
        <dbReference type="ARBA" id="ARBA00022989"/>
    </source>
</evidence>
<evidence type="ECO:0000259" key="11">
    <source>
        <dbReference type="PROSITE" id="PS50042"/>
    </source>
</evidence>
<feature type="domain" description="Cyclic nucleotide-binding" evidence="11">
    <location>
        <begin position="483"/>
        <end position="557"/>
    </location>
</feature>
<dbReference type="PROSITE" id="PS00889">
    <property type="entry name" value="CNMP_BINDING_2"/>
    <property type="match status" value="1"/>
</dbReference>
<keyword evidence="6 10" id="KW-0472">Membrane</keyword>
<reference evidence="12" key="1">
    <citation type="submission" date="2015-03" db="EMBL/GenBank/DDBJ databases">
        <title>Wuchereria bancrofti Genome Sequencing Papua New Guinea Strain.</title>
        <authorList>
            <person name="Small S.T."/>
            <person name="Serre D."/>
            <person name="Zimmerman P.A."/>
        </authorList>
    </citation>
    <scope>NUCLEOTIDE SEQUENCE [LARGE SCALE GENOMIC DNA]</scope>
    <source>
        <strain evidence="12">pt0022</strain>
    </source>
</reference>
<evidence type="ECO:0000256" key="10">
    <source>
        <dbReference type="SAM" id="Phobius"/>
    </source>
</evidence>
<evidence type="ECO:0000256" key="7">
    <source>
        <dbReference type="ARBA" id="ARBA00023286"/>
    </source>
</evidence>
<dbReference type="GO" id="GO:0044877">
    <property type="term" value="F:protein-containing complex binding"/>
    <property type="evidence" value="ECO:0007669"/>
    <property type="project" value="TreeGrafter"/>
</dbReference>
<reference evidence="12" key="2">
    <citation type="journal article" date="2016" name="Mol. Ecol.">
        <title>Population genomics of the filarial nematode parasite Wuchereria bancrofti from mosquitoes.</title>
        <authorList>
            <person name="Small S.T."/>
            <person name="Reimer L.J."/>
            <person name="Tisch D.J."/>
            <person name="King C.L."/>
            <person name="Christensen B.M."/>
            <person name="Siba P.M."/>
            <person name="Kazura J.W."/>
            <person name="Serre D."/>
            <person name="Zimmerman P.A."/>
        </authorList>
    </citation>
    <scope>NUCLEOTIDE SEQUENCE</scope>
    <source>
        <strain evidence="12">pt0022</strain>
    </source>
</reference>
<keyword evidence="8" id="KW-0407">Ion channel</keyword>
<dbReference type="FunFam" id="1.10.287.70:FF:000072">
    <property type="entry name" value="Cyclic nucleotide gated channel beta 3"/>
    <property type="match status" value="1"/>
</dbReference>
<dbReference type="Pfam" id="PF00520">
    <property type="entry name" value="Ion_trans"/>
    <property type="match status" value="1"/>
</dbReference>
<dbReference type="PANTHER" id="PTHR45638">
    <property type="entry name" value="CYCLIC NUCLEOTIDE-GATED CATION CHANNEL SUBUNIT A"/>
    <property type="match status" value="1"/>
</dbReference>
<feature type="transmembrane region" description="Helical" evidence="10">
    <location>
        <begin position="172"/>
        <end position="192"/>
    </location>
</feature>
<reference evidence="13" key="3">
    <citation type="submission" date="2024-02" db="UniProtKB">
        <authorList>
            <consortium name="WormBaseParasite"/>
        </authorList>
    </citation>
    <scope>IDENTIFICATION</scope>
    <source>
        <strain evidence="13">pt0022</strain>
    </source>
</reference>
<sequence>MEANDNLIINRKDTSNLVEKLSALTDEIIFDVQPGALEKIKKSKGEVDNQNFLFDYQGDMQMSELTSKDISKGDDDQSRLSDNIKEKLHTLAGNMRCRTSQMADEIMRESDDEEKCSENIEIATRNEHRPSLMSLVGLQRGISPANDRCTNKSKSFLRRIFLSSINPFHREYLIWLTIVVTVFLYNAFGIPLRSSYPYQTKSNLIYWLIADYIADSIYLIDMLFIKPRLRFMSGGLPVKDIKETAKHYVHSNDFKLDLLSLTPLDIMYVWTGPIAAWRVIRMCKLPSFWQLFSLLDNSVSNPYIIRITKTLAYMIYLIHCNSCIYYVLSAWQAFGQIAYRMNNKWYLNKWVYNNQGNAYIRCFYFTTAVATSTGSNPAPTNVVEYIYMTFSWMMGVFIRDIVSNANRNREQYRKTVDQVLSECKRLGLSKDTIDRVRDWFVYTWQKQKTLDEKILIEKLPLKLQTDLALSVHYNTLSKVQLFQGDVGKEMYIVNDGILQVVDGEENSKVFAELTEGSVFGEISLLAIDGNNRRTANIRSKGYSTLFVLSKEDLNDVIKDYPDAQQLLKRKAREMLKKDEKVKKEKFSMQNKMENCTISTNISKSKFVGTVIDAISLNSPNDKQSMSPEDDNTSKIQQNKAVEIDEFDDMQQNNK</sequence>
<dbReference type="CDD" id="cd00038">
    <property type="entry name" value="CAP_ED"/>
    <property type="match status" value="1"/>
</dbReference>
<dbReference type="InterPro" id="IPR018490">
    <property type="entry name" value="cNMP-bd_dom_sf"/>
</dbReference>
<dbReference type="Gene3D" id="1.10.287.630">
    <property type="entry name" value="Helix hairpin bin"/>
    <property type="match status" value="1"/>
</dbReference>
<proteinExistence type="predicted"/>
<evidence type="ECO:0000256" key="1">
    <source>
        <dbReference type="ARBA" id="ARBA00004141"/>
    </source>
</evidence>
<dbReference type="GO" id="GO:0017071">
    <property type="term" value="C:intracellular cyclic nucleotide activated cation channel complex"/>
    <property type="evidence" value="ECO:0007669"/>
    <property type="project" value="TreeGrafter"/>
</dbReference>
<dbReference type="InterPro" id="IPR018488">
    <property type="entry name" value="cNMP-bd_CS"/>
</dbReference>
<keyword evidence="2" id="KW-0813">Transport</keyword>
<dbReference type="GO" id="GO:0005886">
    <property type="term" value="C:plasma membrane"/>
    <property type="evidence" value="ECO:0007669"/>
    <property type="project" value="TreeGrafter"/>
</dbReference>
<dbReference type="FunFam" id="1.10.287.630:FF:000001">
    <property type="entry name" value="Cyclic nucleotide-gated channel alpha 3"/>
    <property type="match status" value="1"/>
</dbReference>
<dbReference type="AlphaFoldDB" id="A0AAF5Q1V7"/>
<dbReference type="PROSITE" id="PS50042">
    <property type="entry name" value="CNMP_BINDING_3"/>
    <property type="match status" value="1"/>
</dbReference>
<dbReference type="Gene3D" id="2.60.120.10">
    <property type="entry name" value="Jelly Rolls"/>
    <property type="match status" value="1"/>
</dbReference>
<dbReference type="Proteomes" id="UP000093561">
    <property type="component" value="Unassembled WGS sequence"/>
</dbReference>
<keyword evidence="4 10" id="KW-1133">Transmembrane helix</keyword>
<keyword evidence="3 10" id="KW-0812">Transmembrane</keyword>
<dbReference type="SMART" id="SM00100">
    <property type="entry name" value="cNMP"/>
    <property type="match status" value="1"/>
</dbReference>
<dbReference type="Gene3D" id="1.10.287.70">
    <property type="match status" value="1"/>
</dbReference>
<dbReference type="GO" id="GO:0030553">
    <property type="term" value="F:cGMP binding"/>
    <property type="evidence" value="ECO:0007669"/>
    <property type="project" value="TreeGrafter"/>
</dbReference>
<dbReference type="InterPro" id="IPR014710">
    <property type="entry name" value="RmlC-like_jellyroll"/>
</dbReference>
<feature type="compositionally biased region" description="Polar residues" evidence="9">
    <location>
        <begin position="617"/>
        <end position="626"/>
    </location>
</feature>
<name>A0AAF5Q1V7_WUCBA</name>
<evidence type="ECO:0000313" key="13">
    <source>
        <dbReference type="WBParaSite" id="mrna-Wban_08840"/>
    </source>
</evidence>
<dbReference type="SUPFAM" id="SSF51206">
    <property type="entry name" value="cAMP-binding domain-like"/>
    <property type="match status" value="1"/>
</dbReference>
<dbReference type="GO" id="GO:0005222">
    <property type="term" value="F:intracellularly cAMP-activated cation channel activity"/>
    <property type="evidence" value="ECO:0007669"/>
    <property type="project" value="TreeGrafter"/>
</dbReference>
<protein>
    <recommendedName>
        <fullName evidence="11">Cyclic nucleotide-binding domain-containing protein</fullName>
    </recommendedName>
</protein>
<feature type="transmembrane region" description="Helical" evidence="10">
    <location>
        <begin position="311"/>
        <end position="334"/>
    </location>
</feature>
<evidence type="ECO:0000256" key="9">
    <source>
        <dbReference type="SAM" id="MobiDB-lite"/>
    </source>
</evidence>
<dbReference type="PANTHER" id="PTHR45638:SF1">
    <property type="entry name" value="CYCLIC NUCLEOTIDE-GATED ION CHANNEL SUBUNIT B, ISOFORM A"/>
    <property type="match status" value="1"/>
</dbReference>
<evidence type="ECO:0000256" key="6">
    <source>
        <dbReference type="ARBA" id="ARBA00023136"/>
    </source>
</evidence>
<dbReference type="InterPro" id="IPR000595">
    <property type="entry name" value="cNMP-bd_dom"/>
</dbReference>
<feature type="region of interest" description="Disordered" evidence="9">
    <location>
        <begin position="617"/>
        <end position="654"/>
    </location>
</feature>
<organism evidence="12 13">
    <name type="scientific">Wuchereria bancrofti</name>
    <dbReference type="NCBI Taxonomy" id="6293"/>
    <lineage>
        <taxon>Eukaryota</taxon>
        <taxon>Metazoa</taxon>
        <taxon>Ecdysozoa</taxon>
        <taxon>Nematoda</taxon>
        <taxon>Chromadorea</taxon>
        <taxon>Rhabditida</taxon>
        <taxon>Spirurina</taxon>
        <taxon>Spiruromorpha</taxon>
        <taxon>Filarioidea</taxon>
        <taxon>Onchocercidae</taxon>
        <taxon>Wuchereria</taxon>
    </lineage>
</organism>
<evidence type="ECO:0000256" key="8">
    <source>
        <dbReference type="ARBA" id="ARBA00023303"/>
    </source>
</evidence>
<feature type="transmembrane region" description="Helical" evidence="10">
    <location>
        <begin position="204"/>
        <end position="225"/>
    </location>
</feature>
<dbReference type="WBParaSite" id="mrna-Wban_08840">
    <property type="protein sequence ID" value="mrna-Wban_08840"/>
    <property type="gene ID" value="Wban_08840"/>
</dbReference>
<dbReference type="InterPro" id="IPR005821">
    <property type="entry name" value="Ion_trans_dom"/>
</dbReference>
<dbReference type="Pfam" id="PF00027">
    <property type="entry name" value="cNMP_binding"/>
    <property type="match status" value="1"/>
</dbReference>
<dbReference type="InterPro" id="IPR050866">
    <property type="entry name" value="CNG_cation_channel"/>
</dbReference>
<keyword evidence="7" id="KW-1071">Ligand-gated ion channel</keyword>
<evidence type="ECO:0000313" key="12">
    <source>
        <dbReference type="Proteomes" id="UP000093561"/>
    </source>
</evidence>
<dbReference type="GO" id="GO:0005223">
    <property type="term" value="F:intracellularly cGMP-activated cation channel activity"/>
    <property type="evidence" value="ECO:0007669"/>
    <property type="project" value="TreeGrafter"/>
</dbReference>
<keyword evidence="5" id="KW-0406">Ion transport</keyword>
<accession>A0AAF5Q1V7</accession>
<comment type="subcellular location">
    <subcellularLocation>
        <location evidence="1">Membrane</location>
        <topology evidence="1">Multi-pass membrane protein</topology>
    </subcellularLocation>
</comment>